<feature type="domain" description="C2H2-type" evidence="6">
    <location>
        <begin position="299"/>
        <end position="321"/>
    </location>
</feature>
<keyword evidence="4 5" id="KW-0472">Membrane</keyword>
<dbReference type="PROSITE" id="PS00028">
    <property type="entry name" value="ZINC_FINGER_C2H2_1"/>
    <property type="match status" value="1"/>
</dbReference>
<feature type="transmembrane region" description="Helical" evidence="5">
    <location>
        <begin position="187"/>
        <end position="212"/>
    </location>
</feature>
<dbReference type="InterPro" id="IPR000292">
    <property type="entry name" value="For/NO2_transpt"/>
</dbReference>
<accession>A0ABS4X2P0</accession>
<dbReference type="PANTHER" id="PTHR30520">
    <property type="entry name" value="FORMATE TRANSPORTER-RELATED"/>
    <property type="match status" value="1"/>
</dbReference>
<evidence type="ECO:0000256" key="3">
    <source>
        <dbReference type="ARBA" id="ARBA00022989"/>
    </source>
</evidence>
<comment type="caution">
    <text evidence="7">The sequence shown here is derived from an EMBL/GenBank/DDBJ whole genome shotgun (WGS) entry which is preliminary data.</text>
</comment>
<keyword evidence="2 5" id="KW-0812">Transmembrane</keyword>
<name>A0ABS4X2P0_9MICO</name>
<feature type="transmembrane region" description="Helical" evidence="5">
    <location>
        <begin position="31"/>
        <end position="57"/>
    </location>
</feature>
<reference evidence="7 8" key="1">
    <citation type="submission" date="2021-03" db="EMBL/GenBank/DDBJ databases">
        <title>Sequencing the genomes of 1000 actinobacteria strains.</title>
        <authorList>
            <person name="Klenk H.-P."/>
        </authorList>
    </citation>
    <scope>NUCLEOTIDE SEQUENCE [LARGE SCALE GENOMIC DNA]</scope>
    <source>
        <strain evidence="7 8">DSM 14566</strain>
    </source>
</reference>
<evidence type="ECO:0000313" key="7">
    <source>
        <dbReference type="EMBL" id="MBP2382508.1"/>
    </source>
</evidence>
<organism evidence="7 8">
    <name type="scientific">Brachybacterium sacelli</name>
    <dbReference type="NCBI Taxonomy" id="173364"/>
    <lineage>
        <taxon>Bacteria</taxon>
        <taxon>Bacillati</taxon>
        <taxon>Actinomycetota</taxon>
        <taxon>Actinomycetes</taxon>
        <taxon>Micrococcales</taxon>
        <taxon>Dermabacteraceae</taxon>
        <taxon>Brachybacterium</taxon>
    </lineage>
</organism>
<keyword evidence="8" id="KW-1185">Reference proteome</keyword>
<feature type="transmembrane region" description="Helical" evidence="5">
    <location>
        <begin position="109"/>
        <end position="134"/>
    </location>
</feature>
<feature type="transmembrane region" description="Helical" evidence="5">
    <location>
        <begin position="224"/>
        <end position="249"/>
    </location>
</feature>
<evidence type="ECO:0000256" key="5">
    <source>
        <dbReference type="SAM" id="Phobius"/>
    </source>
</evidence>
<dbReference type="Gene3D" id="1.20.1080.10">
    <property type="entry name" value="Glycerol uptake facilitator protein"/>
    <property type="match status" value="1"/>
</dbReference>
<evidence type="ECO:0000256" key="2">
    <source>
        <dbReference type="ARBA" id="ARBA00022692"/>
    </source>
</evidence>
<dbReference type="InterPro" id="IPR023271">
    <property type="entry name" value="Aquaporin-like"/>
</dbReference>
<protein>
    <submittedName>
        <fullName evidence="7">Formate/nitrite transporter FocA (FNT family)</fullName>
    </submittedName>
</protein>
<dbReference type="RefSeq" id="WP_209902403.1">
    <property type="nucleotide sequence ID" value="NZ_BAAAJW010000033.1"/>
</dbReference>
<evidence type="ECO:0000259" key="6">
    <source>
        <dbReference type="PROSITE" id="PS00028"/>
    </source>
</evidence>
<dbReference type="InterPro" id="IPR013087">
    <property type="entry name" value="Znf_C2H2_type"/>
</dbReference>
<comment type="subcellular location">
    <subcellularLocation>
        <location evidence="1">Membrane</location>
        <topology evidence="1">Multi-pass membrane protein</topology>
    </subcellularLocation>
</comment>
<dbReference type="Pfam" id="PF01226">
    <property type="entry name" value="Form_Nir_trans"/>
    <property type="match status" value="1"/>
</dbReference>
<keyword evidence="3 5" id="KW-1133">Transmembrane helix</keyword>
<dbReference type="Proteomes" id="UP001519290">
    <property type="component" value="Unassembled WGS sequence"/>
</dbReference>
<evidence type="ECO:0000256" key="1">
    <source>
        <dbReference type="ARBA" id="ARBA00004141"/>
    </source>
</evidence>
<evidence type="ECO:0000256" key="4">
    <source>
        <dbReference type="ARBA" id="ARBA00023136"/>
    </source>
</evidence>
<dbReference type="PANTHER" id="PTHR30520:SF2">
    <property type="entry name" value="INNER MEMBRANE PROTEIN YFDC"/>
    <property type="match status" value="1"/>
</dbReference>
<sequence length="346" mass="36840">MASESGRLSAREIYARVLVEARSELNRTASALAFSGVAAGFFMGLTGLGVSSALAALPGHEDKLVAGVLYPLGFIAVVIGRAQLFTENTLFPVVLILEERRHVLATLRLWTVVLCANVLGALIFATLTVATGALKPDVLTELVQLGATTAHAPMMRVFTSGILGGAMIALMSWLVTSARGTIGQIALIWLITFPVGLLGLAHCIASSGYILASVLVGATSVGTFVAWLGGATAGNAIGGVLLVSLLNYGQIRAGAQMSRFRERRILENEADYHRTSARLWQRMSDNDATEDTARFPCECANARCSTEISMTASAYRHLRTHPRWFVVANGHQAPRPNPSWGSTTTT</sequence>
<evidence type="ECO:0000313" key="8">
    <source>
        <dbReference type="Proteomes" id="UP001519290"/>
    </source>
</evidence>
<proteinExistence type="predicted"/>
<gene>
    <name evidence="7" type="ORF">JOF43_002465</name>
</gene>
<feature type="transmembrane region" description="Helical" evidence="5">
    <location>
        <begin position="154"/>
        <end position="175"/>
    </location>
</feature>
<feature type="transmembrane region" description="Helical" evidence="5">
    <location>
        <begin position="69"/>
        <end position="97"/>
    </location>
</feature>
<dbReference type="EMBL" id="JAGIOD010000001">
    <property type="protein sequence ID" value="MBP2382508.1"/>
    <property type="molecule type" value="Genomic_DNA"/>
</dbReference>